<dbReference type="EMBL" id="OQ890325">
    <property type="protein sequence ID" value="WLJ26345.1"/>
    <property type="molecule type" value="Genomic_DNA"/>
</dbReference>
<proteinExistence type="predicted"/>
<organism evidence="1">
    <name type="scientific">Firmicutes phage HS19</name>
    <dbReference type="NCBI Taxonomy" id="3056397"/>
    <lineage>
        <taxon>Viruses</taxon>
    </lineage>
</organism>
<name>A0AA49X4K0_9VIRU</name>
<accession>A0AA49X4K0</accession>
<sequence>MLKNNFIRQNIQRVFENSSIITWLKFKKLVKWI</sequence>
<protein>
    <submittedName>
        <fullName evidence="1">Uncharacterized protein</fullName>
    </submittedName>
</protein>
<evidence type="ECO:0000313" key="1">
    <source>
        <dbReference type="EMBL" id="WLJ26345.1"/>
    </source>
</evidence>
<reference evidence="1" key="1">
    <citation type="submission" date="2023-04" db="EMBL/GenBank/DDBJ databases">
        <title>The human skin virome in hidradenitis suppurativa patients.</title>
        <authorList>
            <person name="Jansen D."/>
        </authorList>
    </citation>
    <scope>NUCLEOTIDE SEQUENCE</scope>
    <source>
        <strain evidence="1">VC4_HSPhageD</strain>
    </source>
</reference>